<dbReference type="Proteomes" id="UP000694381">
    <property type="component" value="Unassembled WGS sequence"/>
</dbReference>
<evidence type="ECO:0000256" key="13">
    <source>
        <dbReference type="PIRSR" id="PIRSR602401-1"/>
    </source>
</evidence>
<dbReference type="InterPro" id="IPR008067">
    <property type="entry name" value="Cyt_P450_E_grp-I_CYP2A-like"/>
</dbReference>
<dbReference type="GO" id="GO:0019373">
    <property type="term" value="P:epoxygenase P450 pathway"/>
    <property type="evidence" value="ECO:0007669"/>
    <property type="project" value="TreeGrafter"/>
</dbReference>
<evidence type="ECO:0000256" key="16">
    <source>
        <dbReference type="SAM" id="Phobius"/>
    </source>
</evidence>
<gene>
    <name evidence="18" type="primary">LOC103751510</name>
</gene>
<dbReference type="SUPFAM" id="SSF48264">
    <property type="entry name" value="Cytochrome P450"/>
    <property type="match status" value="1"/>
</dbReference>
<dbReference type="GO" id="GO:0008392">
    <property type="term" value="F:arachidonate epoxygenase activity"/>
    <property type="evidence" value="ECO:0007669"/>
    <property type="project" value="TreeGrafter"/>
</dbReference>
<feature type="transmembrane region" description="Helical" evidence="16">
    <location>
        <begin position="304"/>
        <end position="325"/>
    </location>
</feature>
<dbReference type="GeneTree" id="ENSGT00940000162131"/>
<comment type="similarity">
    <text evidence="4 14">Belongs to the cytochrome P450 family.</text>
</comment>
<keyword evidence="8 15" id="KW-0492">Microsome</keyword>
<sequence>MEAAGTWALLLALLLLLLLTLVLPRTRAQGRLPPGPTPLPLLGNLLQLRPGALYSGLLRLSKKYGPVFTVHLGPWRRVVVLVGHEAVREALGGQPEEFSGRGTLATLDKTFDGHGVFFANGERWKQLRKFTLLALRDLGMGKREGEELIQLEVQCLLEAFRETKGHPFDPSLLLAQATSNVICSLNFGLRLPYEDEEFQAVVQAASGTLLGISSPWGGTLLYPPYSKMFSWFLQPLPGPHTELQRHLGTLAAFAAQQVERHQGNFQTSGPACDIVDAFLLRMEQEKQDPGTEFTDKNLLMTVTYLLFAGTMTVGATIRYALLLLLKYPEVQKRVREELTQELGPGRAPSLSDRTRLPYTDAVLNETQRLLALVPMGMPRALTRTTCFRGYTLPQGTEIFPLLGSVLHDPEAFQKPEEFNPDRFLDADGHLRKLEAFLPFSLGKRICLGEGLVRSELFLFFTAILQAFSLDTPCPPDTLSLQPAVCGLFNIPPAFQLQVQPTDHHSR</sequence>
<keyword evidence="6 13" id="KW-0479">Metal-binding</keyword>
<dbReference type="GO" id="GO:0006693">
    <property type="term" value="P:prostaglandin metabolic process"/>
    <property type="evidence" value="ECO:0007669"/>
    <property type="project" value="Ensembl"/>
</dbReference>
<name>A0A8C6W4U0_NANGA</name>
<evidence type="ECO:0000313" key="19">
    <source>
        <dbReference type="Proteomes" id="UP000694381"/>
    </source>
</evidence>
<keyword evidence="17" id="KW-0732">Signal</keyword>
<evidence type="ECO:0000256" key="6">
    <source>
        <dbReference type="ARBA" id="ARBA00022723"/>
    </source>
</evidence>
<comment type="catalytic activity">
    <reaction evidence="15">
        <text>an organic molecule + reduced [NADPH--hemoprotein reductase] + O2 = an alcohol + oxidized [NADPH--hemoprotein reductase] + H2O + H(+)</text>
        <dbReference type="Rhea" id="RHEA:17149"/>
        <dbReference type="Rhea" id="RHEA-COMP:11964"/>
        <dbReference type="Rhea" id="RHEA-COMP:11965"/>
        <dbReference type="ChEBI" id="CHEBI:15377"/>
        <dbReference type="ChEBI" id="CHEBI:15378"/>
        <dbReference type="ChEBI" id="CHEBI:15379"/>
        <dbReference type="ChEBI" id="CHEBI:30879"/>
        <dbReference type="ChEBI" id="CHEBI:57618"/>
        <dbReference type="ChEBI" id="CHEBI:58210"/>
        <dbReference type="ChEBI" id="CHEBI:142491"/>
        <dbReference type="EC" id="1.14.14.1"/>
    </reaction>
</comment>
<dbReference type="Pfam" id="PF00067">
    <property type="entry name" value="p450"/>
    <property type="match status" value="1"/>
</dbReference>
<evidence type="ECO:0000256" key="3">
    <source>
        <dbReference type="ARBA" id="ARBA00004406"/>
    </source>
</evidence>
<dbReference type="PRINTS" id="PR01684">
    <property type="entry name" value="EP450ICYP2A"/>
</dbReference>
<dbReference type="InterPro" id="IPR017972">
    <property type="entry name" value="Cyt_P450_CS"/>
</dbReference>
<dbReference type="Ensembl" id="ENSNGAT00000013009.1">
    <property type="protein sequence ID" value="ENSNGAP00000007523.1"/>
    <property type="gene ID" value="ENSNGAG00000010753.1"/>
</dbReference>
<evidence type="ECO:0000256" key="11">
    <source>
        <dbReference type="ARBA" id="ARBA00023033"/>
    </source>
</evidence>
<evidence type="ECO:0000256" key="5">
    <source>
        <dbReference type="ARBA" id="ARBA00022617"/>
    </source>
</evidence>
<evidence type="ECO:0000256" key="4">
    <source>
        <dbReference type="ARBA" id="ARBA00010617"/>
    </source>
</evidence>
<dbReference type="AlphaFoldDB" id="A0A8C6W4U0"/>
<dbReference type="PANTHER" id="PTHR24300">
    <property type="entry name" value="CYTOCHROME P450 508A4-RELATED"/>
    <property type="match status" value="1"/>
</dbReference>
<dbReference type="PROSITE" id="PS00086">
    <property type="entry name" value="CYTOCHROME_P450"/>
    <property type="match status" value="1"/>
</dbReference>
<evidence type="ECO:0000256" key="12">
    <source>
        <dbReference type="ARBA" id="ARBA00023136"/>
    </source>
</evidence>
<dbReference type="GO" id="GO:0016712">
    <property type="term" value="F:oxidoreductase activity, acting on paired donors, with incorporation or reduction of molecular oxygen, reduced flavin or flavoprotein as one donor, and incorporation of one atom of oxygen"/>
    <property type="evidence" value="ECO:0007669"/>
    <property type="project" value="UniProtKB-EC"/>
</dbReference>
<comment type="subcellular location">
    <subcellularLocation>
        <location evidence="3 15">Endoplasmic reticulum membrane</location>
        <topology evidence="3">Peripheral membrane protein</topology>
    </subcellularLocation>
    <subcellularLocation>
        <location evidence="2 15">Microsome membrane</location>
        <topology evidence="2">Peripheral membrane protein</topology>
    </subcellularLocation>
</comment>
<comment type="function">
    <text evidence="15">Cytochromes P450 are a group of heme-thiolate monooxygenases.</text>
</comment>
<keyword evidence="10 13" id="KW-0408">Iron</keyword>
<comment type="cofactor">
    <cofactor evidence="1 13 15">
        <name>heme</name>
        <dbReference type="ChEBI" id="CHEBI:30413"/>
    </cofactor>
</comment>
<accession>A0A8C6W4U0</accession>
<evidence type="ECO:0000256" key="10">
    <source>
        <dbReference type="ARBA" id="ARBA00023004"/>
    </source>
</evidence>
<evidence type="ECO:0000256" key="8">
    <source>
        <dbReference type="ARBA" id="ARBA00022848"/>
    </source>
</evidence>
<dbReference type="GO" id="GO:0042573">
    <property type="term" value="P:retinoic acid metabolic process"/>
    <property type="evidence" value="ECO:0007669"/>
    <property type="project" value="Ensembl"/>
</dbReference>
<evidence type="ECO:0000313" key="18">
    <source>
        <dbReference type="Ensembl" id="ENSNGAP00000007523.1"/>
    </source>
</evidence>
<dbReference type="InterPro" id="IPR002401">
    <property type="entry name" value="Cyt_P450_E_grp-I"/>
</dbReference>
<dbReference type="PANTHER" id="PTHR24300:SF23">
    <property type="entry name" value="CYTOCHROME P450 2S1"/>
    <property type="match status" value="1"/>
</dbReference>
<reference evidence="18" key="1">
    <citation type="submission" date="2025-08" db="UniProtKB">
        <authorList>
            <consortium name="Ensembl"/>
        </authorList>
    </citation>
    <scope>IDENTIFICATION</scope>
</reference>
<keyword evidence="5 13" id="KW-0349">Heme</keyword>
<dbReference type="FunFam" id="1.10.630.10:FF:000238">
    <property type="entry name" value="Cytochrome P450 2A6"/>
    <property type="match status" value="1"/>
</dbReference>
<dbReference type="EC" id="1.14.14.1" evidence="15"/>
<evidence type="ECO:0000256" key="9">
    <source>
        <dbReference type="ARBA" id="ARBA00023002"/>
    </source>
</evidence>
<proteinExistence type="inferred from homology"/>
<dbReference type="PRINTS" id="PR00463">
    <property type="entry name" value="EP450I"/>
</dbReference>
<dbReference type="GO" id="GO:0006805">
    <property type="term" value="P:xenobiotic metabolic process"/>
    <property type="evidence" value="ECO:0007669"/>
    <property type="project" value="TreeGrafter"/>
</dbReference>
<dbReference type="InterPro" id="IPR001128">
    <property type="entry name" value="Cyt_P450"/>
</dbReference>
<evidence type="ECO:0000256" key="1">
    <source>
        <dbReference type="ARBA" id="ARBA00001971"/>
    </source>
</evidence>
<dbReference type="GO" id="GO:0005789">
    <property type="term" value="C:endoplasmic reticulum membrane"/>
    <property type="evidence" value="ECO:0007669"/>
    <property type="project" value="UniProtKB-SubCell"/>
</dbReference>
<evidence type="ECO:0000256" key="7">
    <source>
        <dbReference type="ARBA" id="ARBA00022824"/>
    </source>
</evidence>
<keyword evidence="12 16" id="KW-0472">Membrane</keyword>
<dbReference type="InterPro" id="IPR050182">
    <property type="entry name" value="Cytochrome_P450_fam2"/>
</dbReference>
<dbReference type="GO" id="GO:0020037">
    <property type="term" value="F:heme binding"/>
    <property type="evidence" value="ECO:0007669"/>
    <property type="project" value="UniProtKB-UniRule"/>
</dbReference>
<keyword evidence="16" id="KW-1133">Transmembrane helix</keyword>
<dbReference type="GO" id="GO:0016836">
    <property type="term" value="F:hydro-lyase activity"/>
    <property type="evidence" value="ECO:0007669"/>
    <property type="project" value="Ensembl"/>
</dbReference>
<evidence type="ECO:0000256" key="15">
    <source>
        <dbReference type="RuleBase" id="RU368053"/>
    </source>
</evidence>
<keyword evidence="16" id="KW-0812">Transmembrane</keyword>
<dbReference type="CDD" id="cd11026">
    <property type="entry name" value="CYP2"/>
    <property type="match status" value="1"/>
</dbReference>
<evidence type="ECO:0000256" key="14">
    <source>
        <dbReference type="RuleBase" id="RU000461"/>
    </source>
</evidence>
<organism evidence="18 19">
    <name type="scientific">Nannospalax galili</name>
    <name type="common">Northern Israeli blind subterranean mole rat</name>
    <name type="synonym">Spalax galili</name>
    <dbReference type="NCBI Taxonomy" id="1026970"/>
    <lineage>
        <taxon>Eukaryota</taxon>
        <taxon>Metazoa</taxon>
        <taxon>Chordata</taxon>
        <taxon>Craniata</taxon>
        <taxon>Vertebrata</taxon>
        <taxon>Euteleostomi</taxon>
        <taxon>Mammalia</taxon>
        <taxon>Eutheria</taxon>
        <taxon>Euarchontoglires</taxon>
        <taxon>Glires</taxon>
        <taxon>Rodentia</taxon>
        <taxon>Myomorpha</taxon>
        <taxon>Muroidea</taxon>
        <taxon>Spalacidae</taxon>
        <taxon>Spalacinae</taxon>
        <taxon>Nannospalax</taxon>
    </lineage>
</organism>
<dbReference type="Gene3D" id="1.10.630.10">
    <property type="entry name" value="Cytochrome P450"/>
    <property type="match status" value="1"/>
</dbReference>
<feature type="signal peptide" evidence="17">
    <location>
        <begin position="1"/>
        <end position="28"/>
    </location>
</feature>
<keyword evidence="11 14" id="KW-0503">Monooxygenase</keyword>
<keyword evidence="7 15" id="KW-0256">Endoplasmic reticulum</keyword>
<reference evidence="18" key="2">
    <citation type="submission" date="2025-09" db="UniProtKB">
        <authorList>
            <consortium name="Ensembl"/>
        </authorList>
    </citation>
    <scope>IDENTIFICATION</scope>
</reference>
<dbReference type="GO" id="GO:0004796">
    <property type="term" value="F:thromboxane-A synthase activity"/>
    <property type="evidence" value="ECO:0007669"/>
    <property type="project" value="Ensembl"/>
</dbReference>
<dbReference type="GO" id="GO:0005506">
    <property type="term" value="F:iron ion binding"/>
    <property type="evidence" value="ECO:0007669"/>
    <property type="project" value="UniProtKB-UniRule"/>
</dbReference>
<dbReference type="PRINTS" id="PR00385">
    <property type="entry name" value="P450"/>
</dbReference>
<feature type="chain" id="PRO_5034675819" description="Cytochrome P450" evidence="17">
    <location>
        <begin position="29"/>
        <end position="506"/>
    </location>
</feature>
<dbReference type="InterPro" id="IPR036396">
    <property type="entry name" value="Cyt_P450_sf"/>
</dbReference>
<evidence type="ECO:0000256" key="2">
    <source>
        <dbReference type="ARBA" id="ARBA00004174"/>
    </source>
</evidence>
<protein>
    <recommendedName>
        <fullName evidence="15">Cytochrome P450</fullName>
        <ecNumber evidence="15">1.14.14.1</ecNumber>
    </recommendedName>
</protein>
<keyword evidence="9 14" id="KW-0560">Oxidoreductase</keyword>
<feature type="binding site" description="axial binding residue" evidence="13">
    <location>
        <position position="446"/>
    </location>
    <ligand>
        <name>heme</name>
        <dbReference type="ChEBI" id="CHEBI:30413"/>
    </ligand>
    <ligandPart>
        <name>Fe</name>
        <dbReference type="ChEBI" id="CHEBI:18248"/>
    </ligandPart>
</feature>
<evidence type="ECO:0000256" key="17">
    <source>
        <dbReference type="SAM" id="SignalP"/>
    </source>
</evidence>
<keyword evidence="19" id="KW-1185">Reference proteome</keyword>